<keyword evidence="2" id="KW-1185">Reference proteome</keyword>
<name>A0ABP7FEJ3_9MICO</name>
<comment type="caution">
    <text evidence="1">The sequence shown here is derived from an EMBL/GenBank/DDBJ whole genome shotgun (WGS) entry which is preliminary data.</text>
</comment>
<gene>
    <name evidence="1" type="ORF">GCM10022239_11720</name>
</gene>
<evidence type="ECO:0000313" key="1">
    <source>
        <dbReference type="EMBL" id="GAA3737672.1"/>
    </source>
</evidence>
<dbReference type="RefSeq" id="WP_344754697.1">
    <property type="nucleotide sequence ID" value="NZ_BAABAE010000003.1"/>
</dbReference>
<reference evidence="2" key="1">
    <citation type="journal article" date="2019" name="Int. J. Syst. Evol. Microbiol.">
        <title>The Global Catalogue of Microorganisms (GCM) 10K type strain sequencing project: providing services to taxonomists for standard genome sequencing and annotation.</title>
        <authorList>
            <consortium name="The Broad Institute Genomics Platform"/>
            <consortium name="The Broad Institute Genome Sequencing Center for Infectious Disease"/>
            <person name="Wu L."/>
            <person name="Ma J."/>
        </authorList>
    </citation>
    <scope>NUCLEOTIDE SEQUENCE [LARGE SCALE GENOMIC DNA]</scope>
    <source>
        <strain evidence="2">JCM 16949</strain>
    </source>
</reference>
<dbReference type="Proteomes" id="UP001501004">
    <property type="component" value="Unassembled WGS sequence"/>
</dbReference>
<organism evidence="1 2">
    <name type="scientific">Leifsonella bigeumensis</name>
    <dbReference type="NCBI Taxonomy" id="433643"/>
    <lineage>
        <taxon>Bacteria</taxon>
        <taxon>Bacillati</taxon>
        <taxon>Actinomycetota</taxon>
        <taxon>Actinomycetes</taxon>
        <taxon>Micrococcales</taxon>
        <taxon>Microbacteriaceae</taxon>
        <taxon>Leifsonella</taxon>
    </lineage>
</organism>
<accession>A0ABP7FEJ3</accession>
<dbReference type="EMBL" id="BAABAE010000003">
    <property type="protein sequence ID" value="GAA3737672.1"/>
    <property type="molecule type" value="Genomic_DNA"/>
</dbReference>
<evidence type="ECO:0000313" key="2">
    <source>
        <dbReference type="Proteomes" id="UP001501004"/>
    </source>
</evidence>
<sequence>MAPLAPAGPPRAVWVVMVEPPTPPIDDPMLGGHPAGTPLALFPPRWGIDKLLPVVDSFVQLLDPNLVDKLDYRQMSHVPYPARVVGYGMEVEGGWNPTVVAFKVQDLQVFTEDETGIESVTFTRVPPSAPEWLLRERELGLR</sequence>
<proteinExistence type="predicted"/>
<protein>
    <submittedName>
        <fullName evidence="1">Uncharacterized protein</fullName>
    </submittedName>
</protein>